<gene>
    <name evidence="4" type="ORF">FIBSPDRAFT_910765</name>
</gene>
<keyword evidence="2" id="KW-1133">Transmembrane helix</keyword>
<feature type="domain" description="CxC2-like cysteine cluster KDZ transposase-associated" evidence="3">
    <location>
        <begin position="65"/>
        <end position="178"/>
    </location>
</feature>
<dbReference type="InterPro" id="IPR041457">
    <property type="entry name" value="CxC2_KDZ-assoc"/>
</dbReference>
<keyword evidence="5" id="KW-1185">Reference proteome</keyword>
<dbReference type="InterPro" id="IPR040521">
    <property type="entry name" value="KDZ"/>
</dbReference>
<keyword evidence="2" id="KW-0472">Membrane</keyword>
<dbReference type="Pfam" id="PF18803">
    <property type="entry name" value="CxC2"/>
    <property type="match status" value="1"/>
</dbReference>
<feature type="compositionally biased region" description="Acidic residues" evidence="1">
    <location>
        <begin position="921"/>
        <end position="931"/>
    </location>
</feature>
<dbReference type="EMBL" id="KV417547">
    <property type="protein sequence ID" value="KZP21434.1"/>
    <property type="molecule type" value="Genomic_DNA"/>
</dbReference>
<evidence type="ECO:0000313" key="5">
    <source>
        <dbReference type="Proteomes" id="UP000076532"/>
    </source>
</evidence>
<protein>
    <recommendedName>
        <fullName evidence="3">CxC2-like cysteine cluster KDZ transposase-associated domain-containing protein</fullName>
    </recommendedName>
</protein>
<dbReference type="Proteomes" id="UP000076532">
    <property type="component" value="Unassembled WGS sequence"/>
</dbReference>
<evidence type="ECO:0000256" key="2">
    <source>
        <dbReference type="SAM" id="Phobius"/>
    </source>
</evidence>
<dbReference type="OrthoDB" id="3257768at2759"/>
<keyword evidence="2" id="KW-0812">Transmembrane</keyword>
<organism evidence="4 5">
    <name type="scientific">Athelia psychrophila</name>
    <dbReference type="NCBI Taxonomy" id="1759441"/>
    <lineage>
        <taxon>Eukaryota</taxon>
        <taxon>Fungi</taxon>
        <taxon>Dikarya</taxon>
        <taxon>Basidiomycota</taxon>
        <taxon>Agaricomycotina</taxon>
        <taxon>Agaricomycetes</taxon>
        <taxon>Agaricomycetidae</taxon>
        <taxon>Atheliales</taxon>
        <taxon>Atheliaceae</taxon>
        <taxon>Athelia</taxon>
    </lineage>
</organism>
<name>A0A166K1T8_9AGAM</name>
<evidence type="ECO:0000313" key="4">
    <source>
        <dbReference type="EMBL" id="KZP21434.1"/>
    </source>
</evidence>
<sequence length="953" mass="108390">MRYEGRAGKPEEDCPHCFLQRGTVRCEDCLGREIVCGGCCVIAHSRLPLHRVEEWNGEYFSKTSLHTLGLRVQLGDNHDPGSMCMWGHALNADFWVIHTNGLHHVAVNSCGCTSTADEPPLDVYKQLLRIGWYAATPIEPKTCATFDVMKLFHLLSLQGKMSHYDFYKTLQYRTDNTGTVKLPVSNSLFPHLNQLLTCFIYIVPETSPGELAVPCRACPVPGFNLPDDWQSAPKELAFLYALTICVDACFRFKNRLRSSDAKDPTLGPGWSYMIDHGPYQEHIKKYANEEEISTCAGFAAIHLANLKGMKGHRTSGVGGVCCARHDSWRPNGIGDLQKGERYGNMDYIVASSIMGFALILLFISYDIMCQWIVNFWRRMPELPKHLQPNFGPENVRGKIPKFHFDAHGRKNHAQYSFNYTKGAGTTEGEGIERQWGVVKPGVGQTVEMGPGARKDVLDDFFGYSNYRKSTDLGNSLLRKMVKAIPQAIAHRRALEEFEGYLRRDKSEQVDVWEKQYAAWDEKPTKSPCIFDTKESSISMATVKLQLADEEARKTGFETTAPHTRSTFITIGLEIQDTQRKLSADIKEHRQPTSLQLAGFQERRLSIRKRIYHLRKLQAEYMPGLHAILPDPTVLDDGPDIAAELVQLWMPSELSIEDRRRGCVEGLADVEARVREATAFDSLDDLRRHLFTRTYVNKWRGKNVSGQRRSTRARTLQHGVDMKVHDAKTRYRASRHALLALRGCGAWEKALKVLGDDDVRALNERSMTEQEREQREHRVRTGTEVADDARDGVFIQGIRGDGKRTVSWIWMTVSKDDDSPEMIEALRLEWAKCKARADRWREELMLLEEEMRRVIAYGVSKEAWWRQRPACRPNVVDPALLEGLHAYAIEHADIERAFCTILDELSQPGFPEQASDTPIVVDLEEDEDPEDGCWDKIERKEGEEAEEAEVEMIA</sequence>
<dbReference type="STRING" id="436010.A0A166K1T8"/>
<dbReference type="Pfam" id="PF18758">
    <property type="entry name" value="KDZ"/>
    <property type="match status" value="1"/>
</dbReference>
<proteinExistence type="predicted"/>
<evidence type="ECO:0000256" key="1">
    <source>
        <dbReference type="SAM" id="MobiDB-lite"/>
    </source>
</evidence>
<dbReference type="AlphaFoldDB" id="A0A166K1T8"/>
<evidence type="ECO:0000259" key="3">
    <source>
        <dbReference type="Pfam" id="PF18803"/>
    </source>
</evidence>
<feature type="transmembrane region" description="Helical" evidence="2">
    <location>
        <begin position="347"/>
        <end position="365"/>
    </location>
</feature>
<accession>A0A166K1T8</accession>
<reference evidence="4 5" key="1">
    <citation type="journal article" date="2016" name="Mol. Biol. Evol.">
        <title>Comparative Genomics of Early-Diverging Mushroom-Forming Fungi Provides Insights into the Origins of Lignocellulose Decay Capabilities.</title>
        <authorList>
            <person name="Nagy L.G."/>
            <person name="Riley R."/>
            <person name="Tritt A."/>
            <person name="Adam C."/>
            <person name="Daum C."/>
            <person name="Floudas D."/>
            <person name="Sun H."/>
            <person name="Yadav J.S."/>
            <person name="Pangilinan J."/>
            <person name="Larsson K.H."/>
            <person name="Matsuura K."/>
            <person name="Barry K."/>
            <person name="Labutti K."/>
            <person name="Kuo R."/>
            <person name="Ohm R.A."/>
            <person name="Bhattacharya S.S."/>
            <person name="Shirouzu T."/>
            <person name="Yoshinaga Y."/>
            <person name="Martin F.M."/>
            <person name="Grigoriev I.V."/>
            <person name="Hibbett D.S."/>
        </authorList>
    </citation>
    <scope>NUCLEOTIDE SEQUENCE [LARGE SCALE GENOMIC DNA]</scope>
    <source>
        <strain evidence="4 5">CBS 109695</strain>
    </source>
</reference>
<feature type="region of interest" description="Disordered" evidence="1">
    <location>
        <begin position="912"/>
        <end position="932"/>
    </location>
</feature>